<organism evidence="4">
    <name type="scientific">Escherichia albertii</name>
    <dbReference type="NCBI Taxonomy" id="208962"/>
    <lineage>
        <taxon>Bacteria</taxon>
        <taxon>Pseudomonadati</taxon>
        <taxon>Pseudomonadota</taxon>
        <taxon>Gammaproteobacteria</taxon>
        <taxon>Enterobacterales</taxon>
        <taxon>Enterobacteriaceae</taxon>
        <taxon>Escherichia</taxon>
    </lineage>
</organism>
<evidence type="ECO:0000313" key="4">
    <source>
        <dbReference type="EMBL" id="BBM63139.1"/>
    </source>
</evidence>
<dbReference type="InterPro" id="IPR001296">
    <property type="entry name" value="Glyco_trans_1"/>
</dbReference>
<feature type="domain" description="Glycosyltransferase subfamily 4-like N-terminal" evidence="3">
    <location>
        <begin position="34"/>
        <end position="160"/>
    </location>
</feature>
<evidence type="ECO:0000259" key="2">
    <source>
        <dbReference type="Pfam" id="PF00534"/>
    </source>
</evidence>
<dbReference type="Pfam" id="PF13439">
    <property type="entry name" value="Glyco_transf_4"/>
    <property type="match status" value="1"/>
</dbReference>
<dbReference type="PANTHER" id="PTHR46401:SF2">
    <property type="entry name" value="GLYCOSYLTRANSFERASE WBBK-RELATED"/>
    <property type="match status" value="1"/>
</dbReference>
<reference evidence="4" key="1">
    <citation type="submission" date="2019-07" db="EMBL/GenBank/DDBJ databases">
        <title>Overview of O-antigen diversity of Escherichia albertii, an emerging enteropathogen; genetic structure, serology, and development of O-genotyping method.</title>
        <authorList>
            <person name="Ooka T."/>
            <person name="Seto K."/>
            <person name="Ogura Y."/>
            <person name="Iguchi A."/>
            <person name="Imura N."/>
            <person name="Honda M."/>
            <person name="Etoh Y."/>
            <person name="Ikeda T."/>
            <person name="Sugitani W."/>
            <person name="Konno T."/>
            <person name="Kawano K."/>
            <person name="Kudo Y."/>
            <person name="Murakami K."/>
            <person name="Hayashi T."/>
            <person name="Nishi J."/>
        </authorList>
    </citation>
    <scope>NUCLEOTIDE SEQUENCE</scope>
    <source>
        <strain evidence="4">EC06-170</strain>
    </source>
</reference>
<dbReference type="AlphaFoldDB" id="A0A5A4U5T1"/>
<feature type="domain" description="Glycosyl transferase family 1" evidence="2">
    <location>
        <begin position="184"/>
        <end position="306"/>
    </location>
</feature>
<name>A0A5A4U5T1_ESCAL</name>
<dbReference type="Gene3D" id="3.40.50.2000">
    <property type="entry name" value="Glycogen Phosphorylase B"/>
    <property type="match status" value="2"/>
</dbReference>
<sequence length="358" mass="40332">MLIGVDATALVKNKTGIGNYINEILVNIAMAEQHEFILYSNQEIYFPDCRNVRKVVHIPFRKGPAWQNSQLLTSLFRDKPDVFWGGNGYLPLLSPKKTKLILTVHDLVYKYAGETMPLLSRYSRRLFQPWSVRRADRIVAVSQSTAQEMLINYGRAPDKVIHPQINKSYFSNNVSDSIYILEKYGISNYLLTIGTFEPRKNMVVLIKAYLKAVELGYELPLLAIVGGKGWMQGEIDRLVELGIKQGIIKKLGYVPSEDLPRLYACATSFILASTYEGFGMPVLEAQASGCPVMISNIPSMLEAANDICCRFKPDEGSIIEFLIKLSRNELPLVCRLKSDINNDPIQAAHEYLKLMEGS</sequence>
<proteinExistence type="predicted"/>
<dbReference type="SUPFAM" id="SSF53756">
    <property type="entry name" value="UDP-Glycosyltransferase/glycogen phosphorylase"/>
    <property type="match status" value="1"/>
</dbReference>
<evidence type="ECO:0000259" key="3">
    <source>
        <dbReference type="Pfam" id="PF13439"/>
    </source>
</evidence>
<dbReference type="InterPro" id="IPR028098">
    <property type="entry name" value="Glyco_trans_4-like_N"/>
</dbReference>
<dbReference type="GO" id="GO:0009103">
    <property type="term" value="P:lipopolysaccharide biosynthetic process"/>
    <property type="evidence" value="ECO:0007669"/>
    <property type="project" value="TreeGrafter"/>
</dbReference>
<dbReference type="RefSeq" id="WP_060877368.1">
    <property type="nucleotide sequence ID" value="NZ_AP014857.1"/>
</dbReference>
<dbReference type="GO" id="GO:0016757">
    <property type="term" value="F:glycosyltransferase activity"/>
    <property type="evidence" value="ECO:0007669"/>
    <property type="project" value="InterPro"/>
</dbReference>
<dbReference type="CDD" id="cd03809">
    <property type="entry name" value="GT4_MtfB-like"/>
    <property type="match status" value="1"/>
</dbReference>
<dbReference type="EMBL" id="LC494355">
    <property type="protein sequence ID" value="BBM63139.1"/>
    <property type="molecule type" value="Genomic_DNA"/>
</dbReference>
<dbReference type="Pfam" id="PF00534">
    <property type="entry name" value="Glycos_transf_1"/>
    <property type="match status" value="1"/>
</dbReference>
<evidence type="ECO:0000256" key="1">
    <source>
        <dbReference type="ARBA" id="ARBA00022679"/>
    </source>
</evidence>
<protein>
    <submittedName>
        <fullName evidence="4">Predicted glycosyltransferase</fullName>
    </submittedName>
</protein>
<accession>A0A5A4U5T1</accession>
<keyword evidence="1 4" id="KW-0808">Transferase</keyword>
<dbReference type="PANTHER" id="PTHR46401">
    <property type="entry name" value="GLYCOSYLTRANSFERASE WBBK-RELATED"/>
    <property type="match status" value="1"/>
</dbReference>